<dbReference type="EMBL" id="BSUN01000001">
    <property type="protein sequence ID" value="GMA36060.1"/>
    <property type="molecule type" value="Genomic_DNA"/>
</dbReference>
<keyword evidence="4" id="KW-1015">Disulfide bond</keyword>
<dbReference type="PANTHER" id="PTHR42852:SF6">
    <property type="entry name" value="THIOL:DISULFIDE INTERCHANGE PROTEIN DSBE"/>
    <property type="match status" value="1"/>
</dbReference>
<reference evidence="9" key="1">
    <citation type="journal article" date="2019" name="Int. J. Syst. Evol. Microbiol.">
        <title>The Global Catalogue of Microorganisms (GCM) 10K type strain sequencing project: providing services to taxonomists for standard genome sequencing and annotation.</title>
        <authorList>
            <consortium name="The Broad Institute Genomics Platform"/>
            <consortium name="The Broad Institute Genome Sequencing Center for Infectious Disease"/>
            <person name="Wu L."/>
            <person name="Ma J."/>
        </authorList>
    </citation>
    <scope>NUCLEOTIDE SEQUENCE [LARGE SCALE GENOMIC DNA]</scope>
    <source>
        <strain evidence="9">NBRC 112299</strain>
    </source>
</reference>
<evidence type="ECO:0000256" key="3">
    <source>
        <dbReference type="ARBA" id="ARBA00022968"/>
    </source>
</evidence>
<feature type="region of interest" description="Disordered" evidence="6">
    <location>
        <begin position="135"/>
        <end position="171"/>
    </location>
</feature>
<dbReference type="RefSeq" id="WP_348523580.1">
    <property type="nucleotide sequence ID" value="NZ_BSUN01000001.1"/>
</dbReference>
<dbReference type="SUPFAM" id="SSF52833">
    <property type="entry name" value="Thioredoxin-like"/>
    <property type="match status" value="1"/>
</dbReference>
<dbReference type="InterPro" id="IPR013766">
    <property type="entry name" value="Thioredoxin_domain"/>
</dbReference>
<dbReference type="InterPro" id="IPR050553">
    <property type="entry name" value="Thioredoxin_ResA/DsbE_sf"/>
</dbReference>
<dbReference type="Proteomes" id="UP001157125">
    <property type="component" value="Unassembled WGS sequence"/>
</dbReference>
<evidence type="ECO:0000256" key="1">
    <source>
        <dbReference type="ARBA" id="ARBA00004196"/>
    </source>
</evidence>
<feature type="domain" description="Thioredoxin" evidence="7">
    <location>
        <begin position="45"/>
        <end position="180"/>
    </location>
</feature>
<accession>A0ABQ6IFJ5</accession>
<evidence type="ECO:0000256" key="4">
    <source>
        <dbReference type="ARBA" id="ARBA00023157"/>
    </source>
</evidence>
<organism evidence="8 9">
    <name type="scientific">Demequina litorisediminis</name>
    <dbReference type="NCBI Taxonomy" id="1849022"/>
    <lineage>
        <taxon>Bacteria</taxon>
        <taxon>Bacillati</taxon>
        <taxon>Actinomycetota</taxon>
        <taxon>Actinomycetes</taxon>
        <taxon>Micrococcales</taxon>
        <taxon>Demequinaceae</taxon>
        <taxon>Demequina</taxon>
    </lineage>
</organism>
<keyword evidence="5" id="KW-0676">Redox-active center</keyword>
<dbReference type="CDD" id="cd02966">
    <property type="entry name" value="TlpA_like_family"/>
    <property type="match status" value="1"/>
</dbReference>
<keyword evidence="3" id="KW-0812">Transmembrane</keyword>
<sequence>MKRSARYVVIAAILIAVVLWLAGCAPGDATESPGYVSGDGTVTEWAAGERGEPMALTGTSFEGDAVDLEDFRGQVVLINTWYASCPPCRAEAPELVTLDERDDVQLIGVNSRDDAATAEAFQRTFSVAYPSIDDSDGKATAQAPGPCGHQCRPHHPGGRHRGSRRRARGGPRRALDLGVARGCGGSRGRFVIVASSLAGQVLTGSLLAAIPIAILAGLVSFASPCVVPLVPGYLGYVSGMAGTGGTGKANKPKAHPWRAALHRRVHGGVRPVRHRVLRGRSPVQGTGSTSSRA</sequence>
<dbReference type="Pfam" id="PF08534">
    <property type="entry name" value="Redoxin"/>
    <property type="match status" value="1"/>
</dbReference>
<dbReference type="PANTHER" id="PTHR42852">
    <property type="entry name" value="THIOL:DISULFIDE INTERCHANGE PROTEIN DSBE"/>
    <property type="match status" value="1"/>
</dbReference>
<dbReference type="PROSITE" id="PS51352">
    <property type="entry name" value="THIOREDOXIN_2"/>
    <property type="match status" value="1"/>
</dbReference>
<protein>
    <recommendedName>
        <fullName evidence="7">Thioredoxin domain-containing protein</fullName>
    </recommendedName>
</protein>
<gene>
    <name evidence="8" type="ORF">GCM10025876_22640</name>
</gene>
<comment type="subcellular location">
    <subcellularLocation>
        <location evidence="1">Cell envelope</location>
    </subcellularLocation>
</comment>
<keyword evidence="9" id="KW-1185">Reference proteome</keyword>
<keyword evidence="2" id="KW-0201">Cytochrome c-type biogenesis</keyword>
<dbReference type="InterPro" id="IPR013740">
    <property type="entry name" value="Redoxin"/>
</dbReference>
<evidence type="ECO:0000256" key="2">
    <source>
        <dbReference type="ARBA" id="ARBA00022748"/>
    </source>
</evidence>
<dbReference type="PROSITE" id="PS51257">
    <property type="entry name" value="PROKAR_LIPOPROTEIN"/>
    <property type="match status" value="1"/>
</dbReference>
<evidence type="ECO:0000256" key="5">
    <source>
        <dbReference type="ARBA" id="ARBA00023284"/>
    </source>
</evidence>
<evidence type="ECO:0000259" key="7">
    <source>
        <dbReference type="PROSITE" id="PS51352"/>
    </source>
</evidence>
<dbReference type="InterPro" id="IPR036249">
    <property type="entry name" value="Thioredoxin-like_sf"/>
</dbReference>
<keyword evidence="3" id="KW-0735">Signal-anchor</keyword>
<name>A0ABQ6IFJ5_9MICO</name>
<dbReference type="Gene3D" id="3.40.30.10">
    <property type="entry name" value="Glutaredoxin"/>
    <property type="match status" value="1"/>
</dbReference>
<proteinExistence type="predicted"/>
<comment type="caution">
    <text evidence="8">The sequence shown here is derived from an EMBL/GenBank/DDBJ whole genome shotgun (WGS) entry which is preliminary data.</text>
</comment>
<evidence type="ECO:0000256" key="6">
    <source>
        <dbReference type="SAM" id="MobiDB-lite"/>
    </source>
</evidence>
<evidence type="ECO:0000313" key="9">
    <source>
        <dbReference type="Proteomes" id="UP001157125"/>
    </source>
</evidence>
<evidence type="ECO:0000313" key="8">
    <source>
        <dbReference type="EMBL" id="GMA36060.1"/>
    </source>
</evidence>
<feature type="compositionally biased region" description="Basic residues" evidence="6">
    <location>
        <begin position="151"/>
        <end position="171"/>
    </location>
</feature>